<evidence type="ECO:0000259" key="11">
    <source>
        <dbReference type="PROSITE" id="PS51832"/>
    </source>
</evidence>
<dbReference type="Gene3D" id="1.10.3210.10">
    <property type="entry name" value="Hypothetical protein af1432"/>
    <property type="match status" value="1"/>
</dbReference>
<dbReference type="HOGENOM" id="CLU_000445_92_10_7"/>
<dbReference type="Pfam" id="PF13487">
    <property type="entry name" value="HD_5"/>
    <property type="match status" value="1"/>
</dbReference>
<evidence type="ECO:0000256" key="8">
    <source>
        <dbReference type="ARBA" id="ARBA00023012"/>
    </source>
</evidence>
<dbReference type="CDD" id="cd00077">
    <property type="entry name" value="HDc"/>
    <property type="match status" value="1"/>
</dbReference>
<sequence length="368" mass="41209">MMDIPGSPTILVVDDEPRNLRLMEALLIPMGYRVQLVENGEAALELLEKISPDVILLDVMMPGMDGYEVARQVKSREKTRSVPIVMVTALREVTDRVKALEAGADDFLTKPVDKTELTARVRSLVKVKAYHDHMTNYQKELEAAVERRTRDLKMAMSRLEVAALDTVYRLSMAAEYKDEDTGAHIKRMSNYSAAVARRLGVGENTCTRILHAAPMHDVGKIGIPDRILLKPGKLTPEEWVIMKQHTTMGGRILEGANSPHLRLAEIIALTHHEKWDGSGYPRGLSGRKIPLVGQIVAISDVFDALTSRRPYKDPFSYEKSFAIIREGRGTHFAPHVVDAFFAVEKQIREIKEKYQDEDPSAFVALAGL</sequence>
<feature type="modified residue" description="4-aspartylphosphate" evidence="9">
    <location>
        <position position="58"/>
    </location>
</feature>
<dbReference type="Pfam" id="PF00072">
    <property type="entry name" value="Response_reg"/>
    <property type="match status" value="1"/>
</dbReference>
<dbReference type="InterPro" id="IPR001789">
    <property type="entry name" value="Sig_transdc_resp-reg_receiver"/>
</dbReference>
<dbReference type="InterPro" id="IPR003607">
    <property type="entry name" value="HD/PDEase_dom"/>
</dbReference>
<dbReference type="AlphaFoldDB" id="C0QM97"/>
<evidence type="ECO:0000313" key="13">
    <source>
        <dbReference type="Proteomes" id="UP000000442"/>
    </source>
</evidence>
<dbReference type="PROSITE" id="PS50110">
    <property type="entry name" value="RESPONSE_REGULATORY"/>
    <property type="match status" value="1"/>
</dbReference>
<evidence type="ECO:0000256" key="2">
    <source>
        <dbReference type="ARBA" id="ARBA00012438"/>
    </source>
</evidence>
<evidence type="ECO:0000313" key="12">
    <source>
        <dbReference type="EMBL" id="ACN16414.1"/>
    </source>
</evidence>
<keyword evidence="4" id="KW-0808">Transferase</keyword>
<dbReference type="EMBL" id="CP001087">
    <property type="protein sequence ID" value="ACN16414.1"/>
    <property type="molecule type" value="Genomic_DNA"/>
</dbReference>
<dbReference type="Proteomes" id="UP000000442">
    <property type="component" value="Chromosome"/>
</dbReference>
<dbReference type="PROSITE" id="PS51832">
    <property type="entry name" value="HD_GYP"/>
    <property type="match status" value="1"/>
</dbReference>
<comment type="catalytic activity">
    <reaction evidence="1">
        <text>ATP + protein L-histidine = ADP + protein N-phospho-L-histidine.</text>
        <dbReference type="EC" id="2.7.13.3"/>
    </reaction>
</comment>
<accession>C0QM97</accession>
<reference evidence="12 13" key="1">
    <citation type="journal article" date="2009" name="Environ. Microbiol.">
        <title>Genome sequence of Desulfobacterium autotrophicum HRM2, a marine sulfate reducer oxidizing organic carbon completely to carbon dioxide.</title>
        <authorList>
            <person name="Strittmatter A.W."/>
            <person name="Liesegang H."/>
            <person name="Rabus R."/>
            <person name="Decker I."/>
            <person name="Amann J."/>
            <person name="Andres S."/>
            <person name="Henne A."/>
            <person name="Fricke W.F."/>
            <person name="Martinez-Arias R."/>
            <person name="Bartels D."/>
            <person name="Goesmann A."/>
            <person name="Krause L."/>
            <person name="Puehler A."/>
            <person name="Klenk H.P."/>
            <person name="Richter M."/>
            <person name="Schuler M."/>
            <person name="Gloeckner F.O."/>
            <person name="Meyerdierks A."/>
            <person name="Gottschalk G."/>
            <person name="Amann R."/>
        </authorList>
    </citation>
    <scope>NUCLEOTIDE SEQUENCE [LARGE SCALE GENOMIC DNA]</scope>
    <source>
        <strain evidence="13">ATCC 43914 / DSM 3382 / HRM2</strain>
    </source>
</reference>
<dbReference type="Gene3D" id="3.40.50.2300">
    <property type="match status" value="1"/>
</dbReference>
<dbReference type="SMART" id="SM00448">
    <property type="entry name" value="REC"/>
    <property type="match status" value="1"/>
</dbReference>
<proteinExistence type="predicted"/>
<gene>
    <name evidence="12" type="ordered locus">HRM2_33390</name>
</gene>
<keyword evidence="5" id="KW-0547">Nucleotide-binding</keyword>
<dbReference type="FunFam" id="3.40.50.2300:FF:000121">
    <property type="entry name" value="Sensor histidine kinase RcsC"/>
    <property type="match status" value="1"/>
</dbReference>
<keyword evidence="7" id="KW-0067">ATP-binding</keyword>
<dbReference type="RefSeq" id="WP_015905176.1">
    <property type="nucleotide sequence ID" value="NC_012108.1"/>
</dbReference>
<evidence type="ECO:0000256" key="9">
    <source>
        <dbReference type="PROSITE-ProRule" id="PRU00169"/>
    </source>
</evidence>
<evidence type="ECO:0000256" key="6">
    <source>
        <dbReference type="ARBA" id="ARBA00022777"/>
    </source>
</evidence>
<dbReference type="InterPro" id="IPR052020">
    <property type="entry name" value="Cyclic_di-GMP/3'3'-cGAMP_PDE"/>
</dbReference>
<dbReference type="GO" id="GO:0004673">
    <property type="term" value="F:protein histidine kinase activity"/>
    <property type="evidence" value="ECO:0007669"/>
    <property type="project" value="UniProtKB-EC"/>
</dbReference>
<dbReference type="SUPFAM" id="SSF52172">
    <property type="entry name" value="CheY-like"/>
    <property type="match status" value="1"/>
</dbReference>
<dbReference type="GO" id="GO:0005524">
    <property type="term" value="F:ATP binding"/>
    <property type="evidence" value="ECO:0007669"/>
    <property type="project" value="UniProtKB-KW"/>
</dbReference>
<keyword evidence="8" id="KW-0902">Two-component regulatory system</keyword>
<dbReference type="eggNOG" id="COG3437">
    <property type="taxonomic scope" value="Bacteria"/>
</dbReference>
<keyword evidence="6" id="KW-0418">Kinase</keyword>
<dbReference type="KEGG" id="dat:HRM2_33390"/>
<dbReference type="STRING" id="177437.HRM2_33390"/>
<keyword evidence="3 9" id="KW-0597">Phosphoprotein</keyword>
<evidence type="ECO:0000256" key="4">
    <source>
        <dbReference type="ARBA" id="ARBA00022679"/>
    </source>
</evidence>
<dbReference type="GO" id="GO:0000160">
    <property type="term" value="P:phosphorelay signal transduction system"/>
    <property type="evidence" value="ECO:0007669"/>
    <property type="project" value="UniProtKB-KW"/>
</dbReference>
<dbReference type="CDD" id="cd17538">
    <property type="entry name" value="REC_D1_PleD-like"/>
    <property type="match status" value="1"/>
</dbReference>
<evidence type="ECO:0000256" key="7">
    <source>
        <dbReference type="ARBA" id="ARBA00022840"/>
    </source>
</evidence>
<evidence type="ECO:0000259" key="10">
    <source>
        <dbReference type="PROSITE" id="PS50110"/>
    </source>
</evidence>
<feature type="domain" description="HD-GYP" evidence="11">
    <location>
        <begin position="159"/>
        <end position="356"/>
    </location>
</feature>
<dbReference type="SMART" id="SM00471">
    <property type="entry name" value="HDc"/>
    <property type="match status" value="1"/>
</dbReference>
<dbReference type="InterPro" id="IPR037522">
    <property type="entry name" value="HD_GYP_dom"/>
</dbReference>
<keyword evidence="13" id="KW-1185">Reference proteome</keyword>
<feature type="domain" description="Response regulatory" evidence="10">
    <location>
        <begin position="9"/>
        <end position="125"/>
    </location>
</feature>
<dbReference type="PANTHER" id="PTHR45228">
    <property type="entry name" value="CYCLIC DI-GMP PHOSPHODIESTERASE TM_0186-RELATED"/>
    <property type="match status" value="1"/>
</dbReference>
<name>C0QM97_DESAH</name>
<dbReference type="InterPro" id="IPR011006">
    <property type="entry name" value="CheY-like_superfamily"/>
</dbReference>
<dbReference type="SUPFAM" id="SSF109604">
    <property type="entry name" value="HD-domain/PDEase-like"/>
    <property type="match status" value="1"/>
</dbReference>
<organism evidence="12 13">
    <name type="scientific">Desulforapulum autotrophicum (strain ATCC 43914 / DSM 3382 / VKM B-1955 / HRM2)</name>
    <name type="common">Desulfobacterium autotrophicum</name>
    <dbReference type="NCBI Taxonomy" id="177437"/>
    <lineage>
        <taxon>Bacteria</taxon>
        <taxon>Pseudomonadati</taxon>
        <taxon>Thermodesulfobacteriota</taxon>
        <taxon>Desulfobacteria</taxon>
        <taxon>Desulfobacterales</taxon>
        <taxon>Desulfobacteraceae</taxon>
        <taxon>Desulforapulum</taxon>
    </lineage>
</organism>
<evidence type="ECO:0000256" key="1">
    <source>
        <dbReference type="ARBA" id="ARBA00000085"/>
    </source>
</evidence>
<dbReference type="EC" id="2.7.13.3" evidence="2"/>
<protein>
    <recommendedName>
        <fullName evidence="2">histidine kinase</fullName>
        <ecNumber evidence="2">2.7.13.3</ecNumber>
    </recommendedName>
</protein>
<evidence type="ECO:0000256" key="5">
    <source>
        <dbReference type="ARBA" id="ARBA00022741"/>
    </source>
</evidence>
<evidence type="ECO:0000256" key="3">
    <source>
        <dbReference type="ARBA" id="ARBA00022553"/>
    </source>
</evidence>